<evidence type="ECO:0000313" key="2">
    <source>
        <dbReference type="Proteomes" id="UP000036338"/>
    </source>
</evidence>
<sequence length="162" mass="17627">MKATRKNRRHVPLTREWLLPLPPAHVRDISLKCHMALVALRGEHGNEALLMRLRTSVYLVFLALDDAVCPEASIDLCVDAERALDASVARATQSGAWALRDGECAVLERVLAANDTCVATLTRHRLAELWSHVCTFALSGQPALVAGAAEKMRTHAAESLAA</sequence>
<dbReference type="PATRIC" id="fig|292.27.peg.2597"/>
<accession>A0A0J5ZXX1</accession>
<dbReference type="RefSeq" id="WP_048246123.1">
    <property type="nucleotide sequence ID" value="NZ_LDWR01000021.1"/>
</dbReference>
<evidence type="ECO:0008006" key="3">
    <source>
        <dbReference type="Google" id="ProtNLM"/>
    </source>
</evidence>
<evidence type="ECO:0000313" key="1">
    <source>
        <dbReference type="EMBL" id="KML58235.1"/>
    </source>
</evidence>
<comment type="caution">
    <text evidence="1">The sequence shown here is derived from an EMBL/GenBank/DDBJ whole genome shotgun (WGS) entry which is preliminary data.</text>
</comment>
<dbReference type="Proteomes" id="UP000036338">
    <property type="component" value="Unassembled WGS sequence"/>
</dbReference>
<dbReference type="AlphaFoldDB" id="A0A0J5ZXX1"/>
<protein>
    <recommendedName>
        <fullName evidence="3">Fis family transcriptional regulator</fullName>
    </recommendedName>
</protein>
<reference evidence="1 2" key="1">
    <citation type="submission" date="2015-05" db="EMBL/GenBank/DDBJ databases">
        <title>Draft genome of Burkholderia cepacia LK29.</title>
        <authorList>
            <person name="Chan X.Y."/>
        </authorList>
    </citation>
    <scope>NUCLEOTIDE SEQUENCE [LARGE SCALE GENOMIC DNA]</scope>
    <source>
        <strain evidence="1 2">LK29</strain>
    </source>
</reference>
<name>A0A0J5ZXX1_BURCE</name>
<dbReference type="EMBL" id="LDWR01000021">
    <property type="protein sequence ID" value="KML58235.1"/>
    <property type="molecule type" value="Genomic_DNA"/>
</dbReference>
<proteinExistence type="predicted"/>
<gene>
    <name evidence="1" type="ORF">VL15_13570</name>
</gene>
<organism evidence="1 2">
    <name type="scientific">Burkholderia cepacia</name>
    <name type="common">Pseudomonas cepacia</name>
    <dbReference type="NCBI Taxonomy" id="292"/>
    <lineage>
        <taxon>Bacteria</taxon>
        <taxon>Pseudomonadati</taxon>
        <taxon>Pseudomonadota</taxon>
        <taxon>Betaproteobacteria</taxon>
        <taxon>Burkholderiales</taxon>
        <taxon>Burkholderiaceae</taxon>
        <taxon>Burkholderia</taxon>
        <taxon>Burkholderia cepacia complex</taxon>
    </lineage>
</organism>